<dbReference type="InterPro" id="IPR005467">
    <property type="entry name" value="His_kinase_dom"/>
</dbReference>
<dbReference type="SUPFAM" id="SSF55785">
    <property type="entry name" value="PYP-like sensor domain (PAS domain)"/>
    <property type="match status" value="1"/>
</dbReference>
<dbReference type="Gene3D" id="3.30.450.20">
    <property type="entry name" value="PAS domain"/>
    <property type="match status" value="1"/>
</dbReference>
<organism evidence="10 11">
    <name type="scientific">Bremerella alba</name>
    <dbReference type="NCBI Taxonomy" id="980252"/>
    <lineage>
        <taxon>Bacteria</taxon>
        <taxon>Pseudomonadati</taxon>
        <taxon>Planctomycetota</taxon>
        <taxon>Planctomycetia</taxon>
        <taxon>Pirellulales</taxon>
        <taxon>Pirellulaceae</taxon>
        <taxon>Bremerella</taxon>
    </lineage>
</organism>
<dbReference type="InterPro" id="IPR036097">
    <property type="entry name" value="HisK_dim/P_sf"/>
</dbReference>
<dbReference type="InterPro" id="IPR035965">
    <property type="entry name" value="PAS-like_dom_sf"/>
</dbReference>
<comment type="catalytic activity">
    <reaction evidence="1">
        <text>ATP + protein L-histidine = ADP + protein N-phospho-L-histidine.</text>
        <dbReference type="EC" id="2.7.13.3"/>
    </reaction>
</comment>
<name>A0A7V8V7H8_9BACT</name>
<keyword evidence="5 10" id="KW-0418">Kinase</keyword>
<dbReference type="PROSITE" id="PS50109">
    <property type="entry name" value="HIS_KIN"/>
    <property type="match status" value="1"/>
</dbReference>
<dbReference type="SUPFAM" id="SSF55874">
    <property type="entry name" value="ATPase domain of HSP90 chaperone/DNA topoisomerase II/histidine kinase"/>
    <property type="match status" value="1"/>
</dbReference>
<dbReference type="FunFam" id="3.30.565.10:FF:000006">
    <property type="entry name" value="Sensor histidine kinase WalK"/>
    <property type="match status" value="1"/>
</dbReference>
<evidence type="ECO:0000256" key="6">
    <source>
        <dbReference type="PROSITE-ProRule" id="PRU00169"/>
    </source>
</evidence>
<dbReference type="Pfam" id="PF00512">
    <property type="entry name" value="HisKA"/>
    <property type="match status" value="1"/>
</dbReference>
<evidence type="ECO:0000256" key="3">
    <source>
        <dbReference type="ARBA" id="ARBA00022553"/>
    </source>
</evidence>
<evidence type="ECO:0000313" key="11">
    <source>
        <dbReference type="Proteomes" id="UP000551616"/>
    </source>
</evidence>
<keyword evidence="3 6" id="KW-0597">Phosphoprotein</keyword>
<dbReference type="EMBL" id="JABRWO010000009">
    <property type="protein sequence ID" value="MBA2116311.1"/>
    <property type="molecule type" value="Genomic_DNA"/>
</dbReference>
<feature type="coiled-coil region" evidence="7">
    <location>
        <begin position="6"/>
        <end position="40"/>
    </location>
</feature>
<dbReference type="EC" id="2.7.13.3" evidence="2"/>
<dbReference type="PANTHER" id="PTHR43547">
    <property type="entry name" value="TWO-COMPONENT HISTIDINE KINASE"/>
    <property type="match status" value="1"/>
</dbReference>
<reference evidence="10 11" key="1">
    <citation type="submission" date="2020-05" db="EMBL/GenBank/DDBJ databases">
        <title>Bremerella alba sp. nov., a novel planctomycete isolated from the surface of the macroalga Fucus spiralis.</title>
        <authorList>
            <person name="Godinho O."/>
            <person name="Botelho R."/>
            <person name="Albuquerque L."/>
            <person name="Wiegand S."/>
            <person name="Da Costa M.S."/>
            <person name="Lobo-Da-Cunha A."/>
            <person name="Jogler C."/>
            <person name="Lage O.M."/>
        </authorList>
    </citation>
    <scope>NUCLEOTIDE SEQUENCE [LARGE SCALE GENOMIC DNA]</scope>
    <source>
        <strain evidence="10 11">FF15</strain>
    </source>
</reference>
<dbReference type="SMART" id="SM00388">
    <property type="entry name" value="HisKA"/>
    <property type="match status" value="1"/>
</dbReference>
<evidence type="ECO:0000256" key="5">
    <source>
        <dbReference type="ARBA" id="ARBA00022777"/>
    </source>
</evidence>
<feature type="domain" description="Response regulatory" evidence="9">
    <location>
        <begin position="457"/>
        <end position="573"/>
    </location>
</feature>
<feature type="modified residue" description="4-aspartylphosphate" evidence="6">
    <location>
        <position position="506"/>
    </location>
</feature>
<dbReference type="PANTHER" id="PTHR43547:SF2">
    <property type="entry name" value="HYBRID SIGNAL TRANSDUCTION HISTIDINE KINASE C"/>
    <property type="match status" value="1"/>
</dbReference>
<dbReference type="Gene3D" id="1.10.287.130">
    <property type="match status" value="1"/>
</dbReference>
<keyword evidence="7" id="KW-0175">Coiled coil</keyword>
<dbReference type="InterPro" id="IPR036890">
    <property type="entry name" value="HATPase_C_sf"/>
</dbReference>
<protein>
    <recommendedName>
        <fullName evidence="2">histidine kinase</fullName>
        <ecNumber evidence="2">2.7.13.3</ecNumber>
    </recommendedName>
</protein>
<dbReference type="PROSITE" id="PS50110">
    <property type="entry name" value="RESPONSE_REGULATORY"/>
    <property type="match status" value="1"/>
</dbReference>
<keyword evidence="11" id="KW-1185">Reference proteome</keyword>
<sequence>MTDPTIEGESDDQQSLKNEIEVLRQENQRLRSALEEMHFKLAEPEEVIRAIRHGEVDALIVQESGKEEVYSLQRFDSVYRAVVEECFPFGVWLAKPSGKLLYVSPSFVNLLESDFSTFAEKGQFFFLPREIRDEIENKWEESRRSGNPFSVEYSVPLQDGSVKNIWTQGILAETHDGQPHWVGVNIDITELTQFKDEIRHQSKALQEADRRKDEFLAILAHELRNPLAPIRTGLDLLKFTGDDPELAEQTREMMEEQVKQVLRLIDDLFEISRFTSGKLELRKASTDIRSAIRNALDATRPLVIESDHTLELDLPPEPIYVDGDPVRLSQIFTNLINNACKYTDSGGEIAISASMDGGDVTVSIQDNGVGISAEHLPKLFQMFSQIDSPLDRSKGGLGIGLSLVQGLVEMHGGTVEVHSDGPGTGSTFTVRIPVLTDEPEPAQSGTTEHRAIDEKSRVLIVDDNKEAVRMMAALLKLMGNEVETGHDGYDAVRLTESFRPHFVLLDIGMPNMNGYEAARRIRSQSGGREVVLIAVTGWGQSNDRDRAASAGFDHHVTKPVEASVIQTILRSHKK</sequence>
<evidence type="ECO:0000259" key="8">
    <source>
        <dbReference type="PROSITE" id="PS50109"/>
    </source>
</evidence>
<evidence type="ECO:0000256" key="2">
    <source>
        <dbReference type="ARBA" id="ARBA00012438"/>
    </source>
</evidence>
<dbReference type="CDD" id="cd00082">
    <property type="entry name" value="HisKA"/>
    <property type="match status" value="1"/>
</dbReference>
<comment type="caution">
    <text evidence="10">The sequence shown here is derived from an EMBL/GenBank/DDBJ whole genome shotgun (WGS) entry which is preliminary data.</text>
</comment>
<dbReference type="AlphaFoldDB" id="A0A7V8V7H8"/>
<proteinExistence type="predicted"/>
<dbReference type="InterPro" id="IPR000014">
    <property type="entry name" value="PAS"/>
</dbReference>
<dbReference type="CDD" id="cd00130">
    <property type="entry name" value="PAS"/>
    <property type="match status" value="1"/>
</dbReference>
<evidence type="ECO:0000256" key="1">
    <source>
        <dbReference type="ARBA" id="ARBA00000085"/>
    </source>
</evidence>
<dbReference type="GO" id="GO:0000155">
    <property type="term" value="F:phosphorelay sensor kinase activity"/>
    <property type="evidence" value="ECO:0007669"/>
    <property type="project" value="InterPro"/>
</dbReference>
<gene>
    <name evidence="10" type="primary">rcsC_17</name>
    <name evidence="10" type="ORF">HOV93_35000</name>
</gene>
<dbReference type="PRINTS" id="PR00344">
    <property type="entry name" value="BCTRLSENSOR"/>
</dbReference>
<dbReference type="InterPro" id="IPR011006">
    <property type="entry name" value="CheY-like_superfamily"/>
</dbReference>
<evidence type="ECO:0000256" key="7">
    <source>
        <dbReference type="SAM" id="Coils"/>
    </source>
</evidence>
<dbReference type="SUPFAM" id="SSF47384">
    <property type="entry name" value="Homodimeric domain of signal transducing histidine kinase"/>
    <property type="match status" value="1"/>
</dbReference>
<feature type="domain" description="Histidine kinase" evidence="8">
    <location>
        <begin position="218"/>
        <end position="436"/>
    </location>
</feature>
<keyword evidence="4 10" id="KW-0808">Transferase</keyword>
<dbReference type="InterPro" id="IPR003661">
    <property type="entry name" value="HisK_dim/P_dom"/>
</dbReference>
<dbReference type="Gene3D" id="3.40.50.2300">
    <property type="match status" value="1"/>
</dbReference>
<dbReference type="SUPFAM" id="SSF52172">
    <property type="entry name" value="CheY-like"/>
    <property type="match status" value="1"/>
</dbReference>
<dbReference type="CDD" id="cd17580">
    <property type="entry name" value="REC_2_DhkD-like"/>
    <property type="match status" value="1"/>
</dbReference>
<dbReference type="InterPro" id="IPR004358">
    <property type="entry name" value="Sig_transdc_His_kin-like_C"/>
</dbReference>
<dbReference type="Pfam" id="PF02518">
    <property type="entry name" value="HATPase_c"/>
    <property type="match status" value="1"/>
</dbReference>
<dbReference type="Pfam" id="PF00072">
    <property type="entry name" value="Response_reg"/>
    <property type="match status" value="1"/>
</dbReference>
<dbReference type="Gene3D" id="3.30.565.10">
    <property type="entry name" value="Histidine kinase-like ATPase, C-terminal domain"/>
    <property type="match status" value="1"/>
</dbReference>
<evidence type="ECO:0000256" key="4">
    <source>
        <dbReference type="ARBA" id="ARBA00022679"/>
    </source>
</evidence>
<dbReference type="InterPro" id="IPR001789">
    <property type="entry name" value="Sig_transdc_resp-reg_receiver"/>
</dbReference>
<evidence type="ECO:0000313" key="10">
    <source>
        <dbReference type="EMBL" id="MBA2116311.1"/>
    </source>
</evidence>
<dbReference type="RefSeq" id="WP_207397715.1">
    <property type="nucleotide sequence ID" value="NZ_JABRWO010000009.1"/>
</dbReference>
<dbReference type="SMART" id="SM00448">
    <property type="entry name" value="REC"/>
    <property type="match status" value="1"/>
</dbReference>
<dbReference type="SMART" id="SM00387">
    <property type="entry name" value="HATPase_c"/>
    <property type="match status" value="1"/>
</dbReference>
<dbReference type="Proteomes" id="UP000551616">
    <property type="component" value="Unassembled WGS sequence"/>
</dbReference>
<accession>A0A7V8V7H8</accession>
<evidence type="ECO:0000259" key="9">
    <source>
        <dbReference type="PROSITE" id="PS50110"/>
    </source>
</evidence>
<dbReference type="InterPro" id="IPR003594">
    <property type="entry name" value="HATPase_dom"/>
</dbReference>